<dbReference type="NCBIfam" id="TIGR00756">
    <property type="entry name" value="PPR"/>
    <property type="match status" value="1"/>
</dbReference>
<dbReference type="PANTHER" id="PTHR47447">
    <property type="entry name" value="OS03G0856100 PROTEIN"/>
    <property type="match status" value="1"/>
</dbReference>
<dbReference type="InterPro" id="IPR002885">
    <property type="entry name" value="PPR_rpt"/>
</dbReference>
<proteinExistence type="predicted"/>
<organism evidence="3">
    <name type="scientific">Lygus hesperus</name>
    <name type="common">Western plant bug</name>
    <dbReference type="NCBI Taxonomy" id="30085"/>
    <lineage>
        <taxon>Eukaryota</taxon>
        <taxon>Metazoa</taxon>
        <taxon>Ecdysozoa</taxon>
        <taxon>Arthropoda</taxon>
        <taxon>Hexapoda</taxon>
        <taxon>Insecta</taxon>
        <taxon>Pterygota</taxon>
        <taxon>Neoptera</taxon>
        <taxon>Paraneoptera</taxon>
        <taxon>Hemiptera</taxon>
        <taxon>Heteroptera</taxon>
        <taxon>Panheteroptera</taxon>
        <taxon>Cimicomorpha</taxon>
        <taxon>Miridae</taxon>
        <taxon>Mirini</taxon>
        <taxon>Lygus</taxon>
    </lineage>
</organism>
<dbReference type="AlphaFoldDB" id="A0A0A9W814"/>
<dbReference type="Pfam" id="PF13041">
    <property type="entry name" value="PPR_2"/>
    <property type="match status" value="1"/>
</dbReference>
<name>A0A0A9W814_LYGHE</name>
<evidence type="ECO:0000313" key="3">
    <source>
        <dbReference type="EMBL" id="JAG03561.1"/>
    </source>
</evidence>
<dbReference type="InterPro" id="IPR011990">
    <property type="entry name" value="TPR-like_helical_dom_sf"/>
</dbReference>
<feature type="repeat" description="PPR" evidence="2">
    <location>
        <begin position="1"/>
        <end position="28"/>
    </location>
</feature>
<reference evidence="3" key="2">
    <citation type="submission" date="2014-07" db="EMBL/GenBank/DDBJ databases">
        <authorList>
            <person name="Hull J."/>
        </authorList>
    </citation>
    <scope>NUCLEOTIDE SEQUENCE</scope>
</reference>
<keyword evidence="1" id="KW-0677">Repeat</keyword>
<evidence type="ECO:0000256" key="2">
    <source>
        <dbReference type="PROSITE-ProRule" id="PRU00708"/>
    </source>
</evidence>
<sequence length="152" mass="17324">MLQAACVHDDYDKAFQLFDEMKRMGLLPDLLTYNILLTICQQRIHYVFGTGRYSGIHRLPEQVRQGKHTLAELVMCLVSEMKALCIALNTYTYHTVLFVLLKCDDYRLFTVYRDAVSAYPSHLKSANIRKGNTTISVETTALSNLGQESVKV</sequence>
<dbReference type="PROSITE" id="PS51375">
    <property type="entry name" value="PPR"/>
    <property type="match status" value="1"/>
</dbReference>
<protein>
    <submittedName>
        <fullName evidence="3">Pentatricopeptide repeat-containing protein 1</fullName>
    </submittedName>
</protein>
<accession>A0A0A9W814</accession>
<dbReference type="PANTHER" id="PTHR47447:SF17">
    <property type="entry name" value="OS12G0638900 PROTEIN"/>
    <property type="match status" value="1"/>
</dbReference>
<evidence type="ECO:0000256" key="1">
    <source>
        <dbReference type="ARBA" id="ARBA00022737"/>
    </source>
</evidence>
<dbReference type="EMBL" id="GBHO01040043">
    <property type="protein sequence ID" value="JAG03561.1"/>
    <property type="molecule type" value="Transcribed_RNA"/>
</dbReference>
<reference evidence="3" key="1">
    <citation type="journal article" date="2014" name="PLoS ONE">
        <title>Transcriptome-Based Identification of ABC Transporters in the Western Tarnished Plant Bug Lygus hesperus.</title>
        <authorList>
            <person name="Hull J.J."/>
            <person name="Chaney K."/>
            <person name="Geib S.M."/>
            <person name="Fabrick J.A."/>
            <person name="Brent C.S."/>
            <person name="Walsh D."/>
            <person name="Lavine L.C."/>
        </authorList>
    </citation>
    <scope>NUCLEOTIDE SEQUENCE</scope>
</reference>
<dbReference type="Gene3D" id="1.25.40.10">
    <property type="entry name" value="Tetratricopeptide repeat domain"/>
    <property type="match status" value="1"/>
</dbReference>
<gene>
    <name evidence="3" type="primary">Ptcd1_0</name>
    <name evidence="3" type="ORF">CM83_16527</name>
</gene>